<dbReference type="InterPro" id="IPR005475">
    <property type="entry name" value="Transketolase-like_Pyr-bd"/>
</dbReference>
<dbReference type="PANTHER" id="PTHR42980">
    <property type="entry name" value="2-OXOISOVALERATE DEHYDROGENASE SUBUNIT BETA-RELATED"/>
    <property type="match status" value="1"/>
</dbReference>
<gene>
    <name evidence="6" type="ORF">ACFPYI_12545</name>
</gene>
<feature type="compositionally biased region" description="Basic and acidic residues" evidence="4">
    <location>
        <begin position="356"/>
        <end position="366"/>
    </location>
</feature>
<protein>
    <recommendedName>
        <fullName evidence="2">3-methyl-2-oxobutanoate dehydrogenase (2-methylpropanoyl-transferring)</fullName>
        <ecNumber evidence="2">1.2.4.4</ecNumber>
    </recommendedName>
</protein>
<evidence type="ECO:0000259" key="5">
    <source>
        <dbReference type="SMART" id="SM00861"/>
    </source>
</evidence>
<dbReference type="FunFam" id="3.40.50.920:FF:000001">
    <property type="entry name" value="Pyruvate dehydrogenase E1 beta subunit"/>
    <property type="match status" value="1"/>
</dbReference>
<evidence type="ECO:0000313" key="6">
    <source>
        <dbReference type="EMBL" id="MFC5972161.1"/>
    </source>
</evidence>
<dbReference type="InterPro" id="IPR009014">
    <property type="entry name" value="Transketo_C/PFOR_II"/>
</dbReference>
<dbReference type="GO" id="GO:0044272">
    <property type="term" value="P:sulfur compound biosynthetic process"/>
    <property type="evidence" value="ECO:0007669"/>
    <property type="project" value="UniProtKB-ARBA"/>
</dbReference>
<evidence type="ECO:0000256" key="1">
    <source>
        <dbReference type="ARBA" id="ARBA00001964"/>
    </source>
</evidence>
<dbReference type="FunFam" id="3.40.50.970:FF:000001">
    <property type="entry name" value="Pyruvate dehydrogenase E1 beta subunit"/>
    <property type="match status" value="1"/>
</dbReference>
<evidence type="ECO:0000313" key="7">
    <source>
        <dbReference type="Proteomes" id="UP001596099"/>
    </source>
</evidence>
<comment type="caution">
    <text evidence="6">The sequence shown here is derived from an EMBL/GenBank/DDBJ whole genome shotgun (WGS) entry which is preliminary data.</text>
</comment>
<dbReference type="CDD" id="cd02000">
    <property type="entry name" value="TPP_E1_PDC_ADC_BCADC"/>
    <property type="match status" value="1"/>
</dbReference>
<comment type="cofactor">
    <cofactor evidence="1">
        <name>thiamine diphosphate</name>
        <dbReference type="ChEBI" id="CHEBI:58937"/>
    </cofactor>
</comment>
<name>A0ABD5RNE0_9EURY</name>
<dbReference type="Pfam" id="PF00676">
    <property type="entry name" value="E1_dh"/>
    <property type="match status" value="1"/>
</dbReference>
<dbReference type="InterPro" id="IPR001017">
    <property type="entry name" value="DH_E1"/>
</dbReference>
<feature type="domain" description="Transketolase-like pyrimidine-binding" evidence="5">
    <location>
        <begin position="410"/>
        <end position="585"/>
    </location>
</feature>
<dbReference type="EMBL" id="JBHSQH010000001">
    <property type="protein sequence ID" value="MFC5972161.1"/>
    <property type="molecule type" value="Genomic_DNA"/>
</dbReference>
<feature type="region of interest" description="Disordered" evidence="4">
    <location>
        <begin position="356"/>
        <end position="403"/>
    </location>
</feature>
<dbReference type="Gene3D" id="3.40.50.920">
    <property type="match status" value="1"/>
</dbReference>
<dbReference type="SUPFAM" id="SSF52518">
    <property type="entry name" value="Thiamin diphosphate-binding fold (THDP-binding)"/>
    <property type="match status" value="2"/>
</dbReference>
<dbReference type="GO" id="GO:0003863">
    <property type="term" value="F:branched-chain 2-oxo acid dehydrogenase activity"/>
    <property type="evidence" value="ECO:0007669"/>
    <property type="project" value="UniProtKB-EC"/>
</dbReference>
<evidence type="ECO:0000256" key="3">
    <source>
        <dbReference type="ARBA" id="ARBA00023002"/>
    </source>
</evidence>
<organism evidence="6 7">
    <name type="scientific">Halomarina salina</name>
    <dbReference type="NCBI Taxonomy" id="1872699"/>
    <lineage>
        <taxon>Archaea</taxon>
        <taxon>Methanobacteriati</taxon>
        <taxon>Methanobacteriota</taxon>
        <taxon>Stenosarchaea group</taxon>
        <taxon>Halobacteria</taxon>
        <taxon>Halobacteriales</taxon>
        <taxon>Natronomonadaceae</taxon>
        <taxon>Halomarina</taxon>
    </lineage>
</organism>
<dbReference type="RefSeq" id="WP_368408999.1">
    <property type="nucleotide sequence ID" value="NZ_JALLGW010000001.1"/>
</dbReference>
<dbReference type="InterPro" id="IPR029061">
    <property type="entry name" value="THDP-binding"/>
</dbReference>
<evidence type="ECO:0000256" key="4">
    <source>
        <dbReference type="SAM" id="MobiDB-lite"/>
    </source>
</evidence>
<dbReference type="Proteomes" id="UP001596099">
    <property type="component" value="Unassembled WGS sequence"/>
</dbReference>
<dbReference type="Pfam" id="PF02780">
    <property type="entry name" value="Transketolase_C"/>
    <property type="match status" value="1"/>
</dbReference>
<dbReference type="InterPro" id="IPR033248">
    <property type="entry name" value="Transketolase_C"/>
</dbReference>
<keyword evidence="7" id="KW-1185">Reference proteome</keyword>
<feature type="region of interest" description="Disordered" evidence="4">
    <location>
        <begin position="1"/>
        <end position="27"/>
    </location>
</feature>
<feature type="compositionally biased region" description="Basic and acidic residues" evidence="4">
    <location>
        <begin position="1"/>
        <end position="19"/>
    </location>
</feature>
<dbReference type="CDD" id="cd07036">
    <property type="entry name" value="TPP_PYR_E1-PDHc-beta_like"/>
    <property type="match status" value="1"/>
</dbReference>
<evidence type="ECO:0000256" key="2">
    <source>
        <dbReference type="ARBA" id="ARBA00012277"/>
    </source>
</evidence>
<reference evidence="6 7" key="1">
    <citation type="journal article" date="2019" name="Int. J. Syst. Evol. Microbiol.">
        <title>The Global Catalogue of Microorganisms (GCM) 10K type strain sequencing project: providing services to taxonomists for standard genome sequencing and annotation.</title>
        <authorList>
            <consortium name="The Broad Institute Genomics Platform"/>
            <consortium name="The Broad Institute Genome Sequencing Center for Infectious Disease"/>
            <person name="Wu L."/>
            <person name="Ma J."/>
        </authorList>
    </citation>
    <scope>NUCLEOTIDE SEQUENCE [LARGE SCALE GENOMIC DNA]</scope>
    <source>
        <strain evidence="6 7">CGMCC 1.12543</strain>
    </source>
</reference>
<dbReference type="Gene3D" id="3.40.50.970">
    <property type="match status" value="2"/>
</dbReference>
<dbReference type="SMART" id="SM00861">
    <property type="entry name" value="Transket_pyr"/>
    <property type="match status" value="1"/>
</dbReference>
<keyword evidence="3" id="KW-0560">Oxidoreductase</keyword>
<dbReference type="PANTHER" id="PTHR42980:SF1">
    <property type="entry name" value="2-OXOISOVALERATE DEHYDROGENASE SUBUNIT BETA, MITOCHONDRIAL"/>
    <property type="match status" value="1"/>
</dbReference>
<dbReference type="EC" id="1.2.4.4" evidence="2"/>
<proteinExistence type="predicted"/>
<dbReference type="Pfam" id="PF02779">
    <property type="entry name" value="Transket_pyr"/>
    <property type="match status" value="1"/>
</dbReference>
<dbReference type="AlphaFoldDB" id="A0ABD5RNE0"/>
<sequence length="730" mass="80578">MADETWSERDPPPDYHQVLDDDGGVLDGADVPSLDDDELVDLYRTLVATRSLEDTMLDIQRSGEASLVARSRGEEAVALGAAAPLQEDDWVFYTYRQNSALVHWDVPMAKIIAGTTGQEPETVAEGLDDWESPVNFSPDYTPVGVNVTNAAGSAMTDRFRDRDTVSMAFIGDGSTSEGSFHDGMNFAGVFDAPVVVVVQNNQWAISEPSKRQTGSETFAQKAEAYGVPHERVDGNDVLAMYDAASRAVERAREGGGATLIEAVTYRMGNHNTSDNASLYRDEEEQKEEWAERDPIDRFSTYLGHRNLLDDDRREEIEEDVDADIDEALDEARSVGESDPATMFDNHLHGTSWREAHQRTEFQREQAGENPFTDFTGDAFDTEQWADHGPGLDVEFSPRDPGDDDVEAQSMDVVTAVNRALHQEMDRDDDVRVLGYDIGPLGGVFRATDDLLDEYGSDRVIDTPLSENGIVGAAAGMAMRDDRPVPEIEFMGFFYPAFGQFMYAVAKMNKRTGGEVEMPMTIRMPYGGGIKALEYHQESTETFEIHAPGVRVVCPSSPYQTKGLLASSIRSDDPVVFMEPKSIYRGIEEEVPTDEYTVPLDEARTVREGEDVTVLTWGAMVPQAERAADEVDADVEVVDLVTLSPLDVETILESVKKTGRCVVVHEARRTLGLGAELSALVNEYALDRLKAPVKRATGYDVHFPGNDAEDDYLTDANRAADAIEAVMSYEF</sequence>
<dbReference type="GO" id="GO:0006082">
    <property type="term" value="P:organic acid metabolic process"/>
    <property type="evidence" value="ECO:0007669"/>
    <property type="project" value="UniProtKB-ARBA"/>
</dbReference>
<dbReference type="SUPFAM" id="SSF52922">
    <property type="entry name" value="TK C-terminal domain-like"/>
    <property type="match status" value="1"/>
</dbReference>
<accession>A0ABD5RNE0</accession>